<feature type="region of interest" description="Disordered" evidence="1">
    <location>
        <begin position="289"/>
        <end position="310"/>
    </location>
</feature>
<accession>A0A1C3V1F4</accession>
<evidence type="ECO:0000313" key="3">
    <source>
        <dbReference type="Proteomes" id="UP000186228"/>
    </source>
</evidence>
<sequence>MAEAAVARETLFALRETIARLEGRPIPALAAAARETLADRPGMGTAGIAKPLPAQTGLSQPLLPIGVDDLDAALQGGLPLDALTEIRSHGLRDAGVASGFALALAARLHAQASDTAVSKSPVLWIGDTVATMEAGVPYAIGVSDFGLEPAAFLQASPRKLDDALWVAEAALGSAAFALVILEVRGNPARFGLTESRRLALRAKAAGRPLFLLRQGGEEEASSALFRFSVEPAPAQARPLPDGSVLGGSIGHPAFRLTLEKSRNPAPLSITLEWNAHDRRFAPILDTQRPAFPGEHAAHSGADLSASADRPHRAQALGSVLAFDRQA</sequence>
<reference evidence="3" key="1">
    <citation type="submission" date="2016-08" db="EMBL/GenBank/DDBJ databases">
        <authorList>
            <person name="Varghese N."/>
            <person name="Submissions Spin"/>
        </authorList>
    </citation>
    <scope>NUCLEOTIDE SEQUENCE [LARGE SCALE GENOMIC DNA]</scope>
    <source>
        <strain evidence="3">CCBAU 57015</strain>
    </source>
</reference>
<dbReference type="AlphaFoldDB" id="A0A1C3V1F4"/>
<dbReference type="EMBL" id="FMAC01000004">
    <property type="protein sequence ID" value="SCB21573.1"/>
    <property type="molecule type" value="Genomic_DNA"/>
</dbReference>
<name>A0A1C3V1F4_9HYPH</name>
<dbReference type="SUPFAM" id="SSF52540">
    <property type="entry name" value="P-loop containing nucleoside triphosphate hydrolases"/>
    <property type="match status" value="1"/>
</dbReference>
<dbReference type="Gene3D" id="3.40.50.300">
    <property type="entry name" value="P-loop containing nucleotide triphosphate hydrolases"/>
    <property type="match status" value="1"/>
</dbReference>
<evidence type="ECO:0000256" key="1">
    <source>
        <dbReference type="SAM" id="MobiDB-lite"/>
    </source>
</evidence>
<dbReference type="InterPro" id="IPR027417">
    <property type="entry name" value="P-loop_NTPase"/>
</dbReference>
<dbReference type="PIRSF" id="PIRSF034285">
    <property type="entry name" value="UCP034285"/>
    <property type="match status" value="1"/>
</dbReference>
<proteinExistence type="predicted"/>
<protein>
    <submittedName>
        <fullName evidence="2">Protein ImuA</fullName>
    </submittedName>
</protein>
<dbReference type="InterPro" id="IPR017026">
    <property type="entry name" value="ImuA"/>
</dbReference>
<dbReference type="STRING" id="52131.GA0061100_104101"/>
<organism evidence="2 3">
    <name type="scientific">Rhizobium hainanense</name>
    <dbReference type="NCBI Taxonomy" id="52131"/>
    <lineage>
        <taxon>Bacteria</taxon>
        <taxon>Pseudomonadati</taxon>
        <taxon>Pseudomonadota</taxon>
        <taxon>Alphaproteobacteria</taxon>
        <taxon>Hyphomicrobiales</taxon>
        <taxon>Rhizobiaceae</taxon>
        <taxon>Rhizobium/Agrobacterium group</taxon>
        <taxon>Rhizobium</taxon>
    </lineage>
</organism>
<keyword evidence="3" id="KW-1185">Reference proteome</keyword>
<dbReference type="RefSeq" id="WP_244557838.1">
    <property type="nucleotide sequence ID" value="NZ_FMAC01000004.1"/>
</dbReference>
<evidence type="ECO:0000313" key="2">
    <source>
        <dbReference type="EMBL" id="SCB21573.1"/>
    </source>
</evidence>
<dbReference type="Proteomes" id="UP000186228">
    <property type="component" value="Unassembled WGS sequence"/>
</dbReference>
<gene>
    <name evidence="2" type="ORF">GA0061100_104101</name>
</gene>